<evidence type="ECO:0008006" key="3">
    <source>
        <dbReference type="Google" id="ProtNLM"/>
    </source>
</evidence>
<name>A0A1K2IEH8_9FLAO</name>
<keyword evidence="2" id="KW-1185">Reference proteome</keyword>
<accession>A0A1K2IEH8</accession>
<evidence type="ECO:0000313" key="2">
    <source>
        <dbReference type="Proteomes" id="UP000182544"/>
    </source>
</evidence>
<dbReference type="Pfam" id="PF07388">
    <property type="entry name" value="A-2_8-polyST"/>
    <property type="match status" value="1"/>
</dbReference>
<dbReference type="EMBL" id="FPKV01000001">
    <property type="protein sequence ID" value="SFZ90123.1"/>
    <property type="molecule type" value="Genomic_DNA"/>
</dbReference>
<evidence type="ECO:0000313" key="1">
    <source>
        <dbReference type="EMBL" id="SFZ90123.1"/>
    </source>
</evidence>
<dbReference type="OrthoDB" id="1100979at2"/>
<dbReference type="Proteomes" id="UP000182544">
    <property type="component" value="Unassembled WGS sequence"/>
</dbReference>
<reference evidence="1 2" key="1">
    <citation type="submission" date="2016-10" db="EMBL/GenBank/DDBJ databases">
        <authorList>
            <person name="de Groot N.N."/>
        </authorList>
    </citation>
    <scope>NUCLEOTIDE SEQUENCE [LARGE SCALE GENOMIC DNA]</scope>
    <source>
        <strain evidence="1 2">DSM 18180</strain>
    </source>
</reference>
<dbReference type="STRING" id="369401.SAMN05428642_101753"/>
<sequence>MYKKKHVFYVHSHITYYISMAIINEIKISESEVLFIKSRAYENNSLDNSKCIDITDIHDSIDKIGKLDFFKTYKYIKKLDNLIDSKIPNIDFSVYLPMVRHKAMQIIASNKNCKQINIIEEGVIAYSKYFMHFKEKNVLLAIGKYIVNNFLNIGRGRFYFIKPFDIRKFIKKNQPIFYTVSNQGFKGLPFKIKKIELISDKNFSFELKGNIVMVLEGAVEQGNLGLETFISSIEEMLRVNTQNDKKISIKFHPAQSDTNKEKIINSCKKLGIKPQNIPNHVSFEQLALKNKNLLVLGFSTSLLFYARELGCKVISYEYLLLKDPLFIKYRAENNFDLQNLLKN</sequence>
<dbReference type="AlphaFoldDB" id="A0A1K2IEH8"/>
<dbReference type="RefSeq" id="WP_143144246.1">
    <property type="nucleotide sequence ID" value="NZ_FPKV01000001.1"/>
</dbReference>
<organism evidence="1 2">
    <name type="scientific">Flaviramulus basaltis</name>
    <dbReference type="NCBI Taxonomy" id="369401"/>
    <lineage>
        <taxon>Bacteria</taxon>
        <taxon>Pseudomonadati</taxon>
        <taxon>Bacteroidota</taxon>
        <taxon>Flavobacteriia</taxon>
        <taxon>Flavobacteriales</taxon>
        <taxon>Flavobacteriaceae</taxon>
        <taxon>Flaviramulus</taxon>
    </lineage>
</organism>
<gene>
    <name evidence="1" type="ORF">SAMN05428642_101753</name>
</gene>
<dbReference type="InterPro" id="IPR010866">
    <property type="entry name" value="A-2_8-polyST"/>
</dbReference>
<protein>
    <recommendedName>
        <fullName evidence="3">Capsular polysaccharide biosynthesis protein</fullName>
    </recommendedName>
</protein>
<proteinExistence type="predicted"/>